<dbReference type="InterPro" id="IPR023410">
    <property type="entry name" value="14-3-3_domain"/>
</dbReference>
<dbReference type="Pfam" id="PF00244">
    <property type="entry name" value="14-3-3"/>
    <property type="match status" value="1"/>
</dbReference>
<evidence type="ECO:0000256" key="1">
    <source>
        <dbReference type="ARBA" id="ARBA00006141"/>
    </source>
</evidence>
<name>A0ABS8UUL1_DATST</name>
<dbReference type="Gene3D" id="1.20.190.20">
    <property type="entry name" value="14-3-3 domain"/>
    <property type="match status" value="1"/>
</dbReference>
<organism evidence="3 4">
    <name type="scientific">Datura stramonium</name>
    <name type="common">Jimsonweed</name>
    <name type="synonym">Common thornapple</name>
    <dbReference type="NCBI Taxonomy" id="4076"/>
    <lineage>
        <taxon>Eukaryota</taxon>
        <taxon>Viridiplantae</taxon>
        <taxon>Streptophyta</taxon>
        <taxon>Embryophyta</taxon>
        <taxon>Tracheophyta</taxon>
        <taxon>Spermatophyta</taxon>
        <taxon>Magnoliopsida</taxon>
        <taxon>eudicotyledons</taxon>
        <taxon>Gunneridae</taxon>
        <taxon>Pentapetalae</taxon>
        <taxon>asterids</taxon>
        <taxon>lamiids</taxon>
        <taxon>Solanales</taxon>
        <taxon>Solanaceae</taxon>
        <taxon>Solanoideae</taxon>
        <taxon>Datureae</taxon>
        <taxon>Datura</taxon>
    </lineage>
</organism>
<sequence>MMADNTNERRLEAFLFIINVKMVEAMKAIAKMDAGTDLIDEHLVPSSTTGESTVFYYKMKGDYYHI</sequence>
<comment type="caution">
    <text evidence="3">The sequence shown here is derived from an EMBL/GenBank/DDBJ whole genome shotgun (WGS) entry which is preliminary data.</text>
</comment>
<reference evidence="3 4" key="1">
    <citation type="journal article" date="2021" name="BMC Genomics">
        <title>Datura genome reveals duplications of psychoactive alkaloid biosynthetic genes and high mutation rate following tissue culture.</title>
        <authorList>
            <person name="Rajewski A."/>
            <person name="Carter-House D."/>
            <person name="Stajich J."/>
            <person name="Litt A."/>
        </authorList>
    </citation>
    <scope>NUCLEOTIDE SEQUENCE [LARGE SCALE GENOMIC DNA]</scope>
    <source>
        <strain evidence="3">AR-01</strain>
    </source>
</reference>
<evidence type="ECO:0000313" key="3">
    <source>
        <dbReference type="EMBL" id="MCD9638007.1"/>
    </source>
</evidence>
<keyword evidence="4" id="KW-1185">Reference proteome</keyword>
<comment type="similarity">
    <text evidence="1">Belongs to the 14-3-3 family.</text>
</comment>
<feature type="domain" description="14-3-3" evidence="2">
    <location>
        <begin position="34"/>
        <end position="64"/>
    </location>
</feature>
<accession>A0ABS8UUL1</accession>
<proteinExistence type="inferred from homology"/>
<gene>
    <name evidence="3" type="ORF">HAX54_021616</name>
</gene>
<dbReference type="EMBL" id="JACEIK010002596">
    <property type="protein sequence ID" value="MCD9638007.1"/>
    <property type="molecule type" value="Genomic_DNA"/>
</dbReference>
<dbReference type="InterPro" id="IPR036815">
    <property type="entry name" value="14-3-3_dom_sf"/>
</dbReference>
<dbReference type="SUPFAM" id="SSF48445">
    <property type="entry name" value="14-3-3 protein"/>
    <property type="match status" value="1"/>
</dbReference>
<evidence type="ECO:0000259" key="2">
    <source>
        <dbReference type="Pfam" id="PF00244"/>
    </source>
</evidence>
<protein>
    <recommendedName>
        <fullName evidence="2">14-3-3 domain-containing protein</fullName>
    </recommendedName>
</protein>
<dbReference type="Proteomes" id="UP000823775">
    <property type="component" value="Unassembled WGS sequence"/>
</dbReference>
<evidence type="ECO:0000313" key="4">
    <source>
        <dbReference type="Proteomes" id="UP000823775"/>
    </source>
</evidence>